<dbReference type="Gene3D" id="3.30.300.30">
    <property type="match status" value="3"/>
</dbReference>
<dbReference type="GO" id="GO:0072330">
    <property type="term" value="P:monocarboxylic acid biosynthetic process"/>
    <property type="evidence" value="ECO:0007669"/>
    <property type="project" value="UniProtKB-ARBA"/>
</dbReference>
<dbReference type="SUPFAM" id="SSF56801">
    <property type="entry name" value="Acetyl-CoA synthetase-like"/>
    <property type="match status" value="3"/>
</dbReference>
<dbReference type="OrthoDB" id="6297021at2"/>
<dbReference type="PROSITE" id="PS00012">
    <property type="entry name" value="PHOSPHOPANTETHEINE"/>
    <property type="match status" value="2"/>
</dbReference>
<proteinExistence type="inferred from homology"/>
<dbReference type="InterPro" id="IPR025110">
    <property type="entry name" value="AMP-bd_C"/>
</dbReference>
<dbReference type="SUPFAM" id="SSF52777">
    <property type="entry name" value="CoA-dependent acyltransferases"/>
    <property type="match status" value="4"/>
</dbReference>
<dbReference type="InterPro" id="IPR006162">
    <property type="entry name" value="Ppantetheine_attach_site"/>
</dbReference>
<organism evidence="6 7">
    <name type="scientific">Paracidovorax wautersii</name>
    <dbReference type="NCBI Taxonomy" id="1177982"/>
    <lineage>
        <taxon>Bacteria</taxon>
        <taxon>Pseudomonadati</taxon>
        <taxon>Pseudomonadota</taxon>
        <taxon>Betaproteobacteria</taxon>
        <taxon>Burkholderiales</taxon>
        <taxon>Comamonadaceae</taxon>
        <taxon>Paracidovorax</taxon>
    </lineage>
</organism>
<dbReference type="PROSITE" id="PS00455">
    <property type="entry name" value="AMP_BINDING"/>
    <property type="match status" value="2"/>
</dbReference>
<evidence type="ECO:0000256" key="4">
    <source>
        <dbReference type="ARBA" id="ARBA00022553"/>
    </source>
</evidence>
<evidence type="ECO:0000256" key="1">
    <source>
        <dbReference type="ARBA" id="ARBA00001957"/>
    </source>
</evidence>
<evidence type="ECO:0000259" key="5">
    <source>
        <dbReference type="PROSITE" id="PS50075"/>
    </source>
</evidence>
<dbReference type="Pfam" id="PF00668">
    <property type="entry name" value="Condensation"/>
    <property type="match status" value="2"/>
</dbReference>
<dbReference type="CDD" id="cd17646">
    <property type="entry name" value="A_NRPS_AB3403-like"/>
    <property type="match status" value="1"/>
</dbReference>
<evidence type="ECO:0000256" key="2">
    <source>
        <dbReference type="ARBA" id="ARBA00006432"/>
    </source>
</evidence>
<evidence type="ECO:0000313" key="7">
    <source>
        <dbReference type="Proteomes" id="UP000199119"/>
    </source>
</evidence>
<dbReference type="GO" id="GO:0031177">
    <property type="term" value="F:phosphopantetheine binding"/>
    <property type="evidence" value="ECO:0007669"/>
    <property type="project" value="InterPro"/>
</dbReference>
<dbReference type="GO" id="GO:0003824">
    <property type="term" value="F:catalytic activity"/>
    <property type="evidence" value="ECO:0007669"/>
    <property type="project" value="InterPro"/>
</dbReference>
<dbReference type="EMBL" id="FONX01000009">
    <property type="protein sequence ID" value="SFE98327.1"/>
    <property type="molecule type" value="Genomic_DNA"/>
</dbReference>
<dbReference type="Gene3D" id="3.30.559.10">
    <property type="entry name" value="Chloramphenicol acetyltransferase-like domain"/>
    <property type="match status" value="2"/>
</dbReference>
<dbReference type="SMART" id="SM00823">
    <property type="entry name" value="PKS_PP"/>
    <property type="match status" value="3"/>
</dbReference>
<dbReference type="FunFam" id="3.40.50.12780:FF:000012">
    <property type="entry name" value="Non-ribosomal peptide synthetase"/>
    <property type="match status" value="2"/>
</dbReference>
<dbReference type="PROSITE" id="PS50075">
    <property type="entry name" value="CARRIER"/>
    <property type="match status" value="3"/>
</dbReference>
<dbReference type="NCBIfam" id="NF003417">
    <property type="entry name" value="PRK04813.1"/>
    <property type="match status" value="3"/>
</dbReference>
<feature type="non-terminal residue" evidence="6">
    <location>
        <position position="1"/>
    </location>
</feature>
<dbReference type="InterPro" id="IPR001242">
    <property type="entry name" value="Condensation_dom"/>
</dbReference>
<dbReference type="Pfam" id="PF00550">
    <property type="entry name" value="PP-binding"/>
    <property type="match status" value="3"/>
</dbReference>
<dbReference type="CDD" id="cd05930">
    <property type="entry name" value="A_NRPS"/>
    <property type="match status" value="1"/>
</dbReference>
<dbReference type="GO" id="GO:0005737">
    <property type="term" value="C:cytoplasm"/>
    <property type="evidence" value="ECO:0007669"/>
    <property type="project" value="TreeGrafter"/>
</dbReference>
<dbReference type="InterPro" id="IPR010071">
    <property type="entry name" value="AA_adenyl_dom"/>
</dbReference>
<reference evidence="7" key="1">
    <citation type="submission" date="2016-10" db="EMBL/GenBank/DDBJ databases">
        <authorList>
            <person name="Varghese N."/>
            <person name="Submissions S."/>
        </authorList>
    </citation>
    <scope>NUCLEOTIDE SEQUENCE [LARGE SCALE GENOMIC DNA]</scope>
    <source>
        <strain evidence="7">DSM 27981</strain>
    </source>
</reference>
<feature type="domain" description="Carrier" evidence="5">
    <location>
        <begin position="1225"/>
        <end position="1301"/>
    </location>
</feature>
<dbReference type="Pfam" id="PF13193">
    <property type="entry name" value="AMP-binding_C"/>
    <property type="match status" value="3"/>
</dbReference>
<dbReference type="InterPro" id="IPR020806">
    <property type="entry name" value="PKS_PP-bd"/>
</dbReference>
<dbReference type="InterPro" id="IPR009081">
    <property type="entry name" value="PP-bd_ACP"/>
</dbReference>
<keyword evidence="4" id="KW-0597">Phosphoprotein</keyword>
<feature type="domain" description="Carrier" evidence="5">
    <location>
        <begin position="2313"/>
        <end position="2388"/>
    </location>
</feature>
<sequence>RGYLGQAGLTAERFVASPFGQGERLYRTGDLVRWNAEGQIDYLGRLDHQVKIRGLRIELGEVEAQLLGQAEVRQAVVVADEGPAGTRLLAYAALQPGAQVDAVTLRQRLARALPDYMVPAAVQVMDVLPLNANGKVDRRALPAVQLECAQASEAPQGELETALAAAWAETLALPRVGRHDHFFELGGHSLLALRLLERVRALGYAPPVRTLFQHPTLAAFAQALAGMAPGTLALPGAAAGPLLRLDAAQEAIIEAAVPGGAANIADIYPLSPLQEGMLFHHRLQSQGDTYITPLALAFDSRERLERFVATFERLIARHDALRTAVLWEGLPEPVQVVWREARLPLQWLTLQPGADAAAELAAQVHPSRYRIDLRQAPLLRAVAAHDAAGQRWLLQLPSHHLVLDAVSLRLLVEEIAAIDAGRETMLPPSLPYRRHVEQTLQARAAQSHEAFFKDMLGDVDEPTLPFGLHDVQGAAGRADEARCALPDALAAQVRREAQRHGVGAAALFHLAWALVLGQATGRRDVVFGTVLSGRMQGEGAGRAIGLFINTLPLRVRLGSCSVAEGLHQTHDALAQLLEHEHASLALAQRCSAVEGAVPLFSALLNYRSQARGAADLQLGEGVEVLGLHEFSNYPFDLSVDDRGDGFELVALIDRSVGAQRVCGWVLSAVAAIVQALATQPEQALCALDLLPVAEARELQAWGANPLRHADAEPVHRLIERHARQTPEATALVFGGQAYTHAELNAWANRLAHHLIAQGVGPEVRVGIALPRSPEMIVAVLAVLKAGGAYVPLDPAYPADRLAWMAEDSGVALVLAASQAMPGLPAQRLLAIDGLDLSAQPQHDPEPALHAGQLAYLIYTSGSTGRPKGVGVPHGVLVRHVQESIRFFGLQAHDRMLQFATLNFDGFIEQTFAPLAAGAAIVLRGPELWDSDGFQRVVVEQGITVADLTTAYWLLLAQDFARRAPCALGALRRVHAGGEAMAPEGLQAWRQAGQGHIELLNTYGPTEAAVTASVHDCTPYLHGRPVPLRMPIGKPLAERELHVLGPDLALVPQGAAGELCIGGDLLARGYLGRPTLSAERFVADPFSERGGRLYRTGDRVRWNEGGELEYLGRIDHQVKIRGFRVELGEIEAQLLAQPEVREAVVVADAGPQGLRLAGYVSLREGQAINATALRDRLADALPDYMQPAALMVLPALPLSVNGKIDRKALPAPQWGRAGDAGPGREAPAGPMETALAQAWSELLGVPLEGIGRGDSFFALGGHSLLALRLMERVRLLGHAVPVHALFAHPVLADFAQAVMQHGVSEPVAVPPNGIPPGCTAIEPAMLTLVDLDAAQIARIAAAVPGGAAHIADIYPLAPLQEGMLFHHRLQERGDAYVTPLALAFDSRERLERFVACLNRVIARHDILRTAVLWEGLPEPLQVVLREATLPIAWQPAAEAAPDVAQALAALADPAHFRIDVRQAPMLRALAAHDRAHARWLLQLPSHHLVLDHTTLELLVEEVALMQQGRDAELPAPVPYRRFVAQALNGVSAAEHEAFFTRMLADVDEPTAPFGLLDVRGDGTRVREAQRRLPADLSRRLREQARRHGVVPATLFHLAWALVLGQATGRDDVVFGTVLFGRMQGGQDSGRAWGLFINTLPLRVRLGTTGTADCLHATHAALAGLLRHEHARLSLAQRCSGLAGGAPLFTALLNYRYTQPQAAGAELLEGMQVLGADERTNYPFTLSVDDLGEDFELVAQIHEAVDAGRIGALMQAALAGIADALQGDAARPVCEIALLDAEERARIERWSVNAEDCGAFVPVHALIARRAALQPDAEALCLGDAVMRYGELDAQANRVAHRLRALGVGPEVRVGIAMERSFELVIGLLAILKAGGAYVPLDPDYPADRLAYMAEDSGIGLLLTQSRLAEHLPEPLRGLQAQVRVLALDTLDVSAEPAHGPAVPLQAESLAYVIYTSGSTGRPKGAANRHGALHNRLAWMQSAYALAPGETVLQKTPFSFDVSVWEFFWPLMAGARLALAAPGDHRDPARLAALIQRHGVTTLHFVPSMLQSFLAHADLAACTSLRRVVCSGEALPASVRDELLQRLPGAALYNLYGPTEAAIDVTHHTCTADGRAQVAIGRPIAGLRTYVLDAAMQLVPPGVPGELHLGGLGLGRGYAGRPGLTAERFVADPFDATGGGRLYRTGDLVRWNEDGELDYLGRLDHQIKLRGLRIELGEIEAQLLAQPEVGEAVVVAREDAGAGGATALVAYVAARPGAPAPDTALLRQRLALALPEHMVPAAIVPLERLPLNANGKLDRKALPAPGQALARAFEPPLGDAETALAAIWAELLGVQRVGRSDHFFELGGHSLLSVQLAARAEAALQRPLSLLDIFRHPVLKDMAAAALDAGDRKPLAQALSDIDSFIDSMEAA</sequence>
<dbReference type="InterPro" id="IPR000873">
    <property type="entry name" value="AMP-dep_synth/lig_dom"/>
</dbReference>
<dbReference type="STRING" id="1177982.SAMN04489711_1091"/>
<dbReference type="InterPro" id="IPR045851">
    <property type="entry name" value="AMP-bd_C_sf"/>
</dbReference>
<dbReference type="Pfam" id="PF00501">
    <property type="entry name" value="AMP-binding"/>
    <property type="match status" value="2"/>
</dbReference>
<dbReference type="FunFam" id="2.30.38.10:FF:000001">
    <property type="entry name" value="Non-ribosomal peptide synthetase PvdI"/>
    <property type="match status" value="1"/>
</dbReference>
<dbReference type="SUPFAM" id="SSF47336">
    <property type="entry name" value="ACP-like"/>
    <property type="match status" value="3"/>
</dbReference>
<name>A0A1I2F0F1_9BURK</name>
<accession>A0A1I2F0F1</accession>
<dbReference type="InterPro" id="IPR036736">
    <property type="entry name" value="ACP-like_sf"/>
</dbReference>
<dbReference type="Proteomes" id="UP000199119">
    <property type="component" value="Unassembled WGS sequence"/>
</dbReference>
<dbReference type="FunFam" id="1.10.1200.10:FF:000016">
    <property type="entry name" value="Non-ribosomal peptide synthase"/>
    <property type="match status" value="1"/>
</dbReference>
<dbReference type="RefSeq" id="WP_139222831.1">
    <property type="nucleotide sequence ID" value="NZ_FONX01000009.1"/>
</dbReference>
<keyword evidence="7" id="KW-1185">Reference proteome</keyword>
<dbReference type="Gene3D" id="3.40.50.980">
    <property type="match status" value="4"/>
</dbReference>
<feature type="domain" description="Carrier" evidence="5">
    <location>
        <begin position="154"/>
        <end position="228"/>
    </location>
</feature>
<dbReference type="FunFam" id="3.30.300.30:FF:000010">
    <property type="entry name" value="Enterobactin synthetase component F"/>
    <property type="match status" value="3"/>
</dbReference>
<evidence type="ECO:0000313" key="6">
    <source>
        <dbReference type="EMBL" id="SFE98327.1"/>
    </source>
</evidence>
<dbReference type="FunFam" id="1.10.1200.10:FF:000005">
    <property type="entry name" value="Nonribosomal peptide synthetase 1"/>
    <property type="match status" value="2"/>
</dbReference>
<dbReference type="InterPro" id="IPR020845">
    <property type="entry name" value="AMP-binding_CS"/>
</dbReference>
<comment type="cofactor">
    <cofactor evidence="1">
        <name>pantetheine 4'-phosphate</name>
        <dbReference type="ChEBI" id="CHEBI:47942"/>
    </cofactor>
</comment>
<dbReference type="FunFam" id="3.40.50.980:FF:000002">
    <property type="entry name" value="Enterobactin synthetase component F"/>
    <property type="match status" value="1"/>
</dbReference>
<dbReference type="Gene3D" id="1.10.1200.10">
    <property type="entry name" value="ACP-like"/>
    <property type="match status" value="3"/>
</dbReference>
<dbReference type="InterPro" id="IPR023213">
    <property type="entry name" value="CAT-like_dom_sf"/>
</dbReference>
<dbReference type="GO" id="GO:0043041">
    <property type="term" value="P:amino acid activation for nonribosomal peptide biosynthetic process"/>
    <property type="evidence" value="ECO:0007669"/>
    <property type="project" value="TreeGrafter"/>
</dbReference>
<dbReference type="Gene3D" id="2.30.38.10">
    <property type="entry name" value="Luciferase, Domain 3"/>
    <property type="match status" value="3"/>
</dbReference>
<dbReference type="Gene3D" id="3.30.559.30">
    <property type="entry name" value="Nonribosomal peptide synthetase, condensation domain"/>
    <property type="match status" value="2"/>
</dbReference>
<evidence type="ECO:0000256" key="3">
    <source>
        <dbReference type="ARBA" id="ARBA00022450"/>
    </source>
</evidence>
<dbReference type="PANTHER" id="PTHR45527">
    <property type="entry name" value="NONRIBOSOMAL PEPTIDE SYNTHETASE"/>
    <property type="match status" value="1"/>
</dbReference>
<protein>
    <submittedName>
        <fullName evidence="6">Amino acid adenylation domain-containing protein</fullName>
    </submittedName>
</protein>
<keyword evidence="3" id="KW-0596">Phosphopantetheine</keyword>
<dbReference type="GO" id="GO:0044550">
    <property type="term" value="P:secondary metabolite biosynthetic process"/>
    <property type="evidence" value="ECO:0007669"/>
    <property type="project" value="UniProtKB-ARBA"/>
</dbReference>
<gene>
    <name evidence="6" type="ORF">SAMN04489711_1091</name>
</gene>
<comment type="similarity">
    <text evidence="2">Belongs to the ATP-dependent AMP-binding enzyme family.</text>
</comment>
<dbReference type="NCBIfam" id="TIGR01733">
    <property type="entry name" value="AA-adenyl-dom"/>
    <property type="match status" value="2"/>
</dbReference>
<dbReference type="CDD" id="cd19544">
    <property type="entry name" value="E-C_NRPS"/>
    <property type="match status" value="2"/>
</dbReference>
<dbReference type="FunFam" id="3.40.50.980:FF:000001">
    <property type="entry name" value="Non-ribosomal peptide synthetase"/>
    <property type="match status" value="2"/>
</dbReference>
<dbReference type="PANTHER" id="PTHR45527:SF1">
    <property type="entry name" value="FATTY ACID SYNTHASE"/>
    <property type="match status" value="1"/>
</dbReference>